<evidence type="ECO:0000256" key="2">
    <source>
        <dbReference type="ARBA" id="ARBA00023125"/>
    </source>
</evidence>
<comment type="caution">
    <text evidence="6">The sequence shown here is derived from an EMBL/GenBank/DDBJ whole genome shotgun (WGS) entry which is preliminary data.</text>
</comment>
<dbReference type="InterPro" id="IPR050109">
    <property type="entry name" value="HTH-type_TetR-like_transc_reg"/>
</dbReference>
<evidence type="ECO:0000256" key="4">
    <source>
        <dbReference type="PROSITE-ProRule" id="PRU00335"/>
    </source>
</evidence>
<evidence type="ECO:0000259" key="5">
    <source>
        <dbReference type="PROSITE" id="PS50977"/>
    </source>
</evidence>
<dbReference type="Pfam" id="PF17932">
    <property type="entry name" value="TetR_C_24"/>
    <property type="match status" value="1"/>
</dbReference>
<accession>A0A840F5Q4</accession>
<dbReference type="PRINTS" id="PR00455">
    <property type="entry name" value="HTHTETR"/>
</dbReference>
<dbReference type="Gene3D" id="1.10.357.10">
    <property type="entry name" value="Tetracycline Repressor, domain 2"/>
    <property type="match status" value="1"/>
</dbReference>
<dbReference type="SUPFAM" id="SSF48498">
    <property type="entry name" value="Tetracyclin repressor-like, C-terminal domain"/>
    <property type="match status" value="1"/>
</dbReference>
<feature type="domain" description="HTH tetR-type" evidence="5">
    <location>
        <begin position="6"/>
        <end position="66"/>
    </location>
</feature>
<dbReference type="Proteomes" id="UP000551501">
    <property type="component" value="Unassembled WGS sequence"/>
</dbReference>
<organism evidence="6 7">
    <name type="scientific">Gordonia humi</name>
    <dbReference type="NCBI Taxonomy" id="686429"/>
    <lineage>
        <taxon>Bacteria</taxon>
        <taxon>Bacillati</taxon>
        <taxon>Actinomycetota</taxon>
        <taxon>Actinomycetes</taxon>
        <taxon>Mycobacteriales</taxon>
        <taxon>Gordoniaceae</taxon>
        <taxon>Gordonia</taxon>
    </lineage>
</organism>
<name>A0A840F5Q4_9ACTN</name>
<keyword evidence="2 4" id="KW-0238">DNA-binding</keyword>
<sequence>MAGEQPNGRDDILDSAVRLFNERGYYGTSTRDIAKGAEMTAASIYHHFASKQEILQSIMGRALQGALSMTRAAVIRAGGTPDGQLRALMRAWVVFHATHRRDAVVGATELRSVEGPGRDRVVALRDEQEALFRDVVLRGVEESVFATGFPYEATRSIISAGQSICMWWRDDGPMSVDELADRYEAIALAIVEYHPA</sequence>
<dbReference type="GO" id="GO:0000976">
    <property type="term" value="F:transcription cis-regulatory region binding"/>
    <property type="evidence" value="ECO:0007669"/>
    <property type="project" value="TreeGrafter"/>
</dbReference>
<keyword evidence="7" id="KW-1185">Reference proteome</keyword>
<dbReference type="Pfam" id="PF00440">
    <property type="entry name" value="TetR_N"/>
    <property type="match status" value="1"/>
</dbReference>
<reference evidence="6 7" key="1">
    <citation type="submission" date="2020-08" db="EMBL/GenBank/DDBJ databases">
        <title>Sequencing the genomes of 1000 actinobacteria strains.</title>
        <authorList>
            <person name="Klenk H.-P."/>
        </authorList>
    </citation>
    <scope>NUCLEOTIDE SEQUENCE [LARGE SCALE GENOMIC DNA]</scope>
    <source>
        <strain evidence="6 7">DSM 45298</strain>
    </source>
</reference>
<protein>
    <submittedName>
        <fullName evidence="6">AcrR family transcriptional regulator</fullName>
    </submittedName>
</protein>
<dbReference type="EMBL" id="JACIFP010000001">
    <property type="protein sequence ID" value="MBB4137883.1"/>
    <property type="molecule type" value="Genomic_DNA"/>
</dbReference>
<feature type="DNA-binding region" description="H-T-H motif" evidence="4">
    <location>
        <begin position="29"/>
        <end position="48"/>
    </location>
</feature>
<keyword evidence="3" id="KW-0804">Transcription</keyword>
<dbReference type="InterPro" id="IPR001647">
    <property type="entry name" value="HTH_TetR"/>
</dbReference>
<gene>
    <name evidence="6" type="ORF">BKA16_004435</name>
</gene>
<dbReference type="InterPro" id="IPR009057">
    <property type="entry name" value="Homeodomain-like_sf"/>
</dbReference>
<dbReference type="AlphaFoldDB" id="A0A840F5Q4"/>
<evidence type="ECO:0000313" key="7">
    <source>
        <dbReference type="Proteomes" id="UP000551501"/>
    </source>
</evidence>
<dbReference type="InterPro" id="IPR036271">
    <property type="entry name" value="Tet_transcr_reg_TetR-rel_C_sf"/>
</dbReference>
<evidence type="ECO:0000256" key="3">
    <source>
        <dbReference type="ARBA" id="ARBA00023163"/>
    </source>
</evidence>
<keyword evidence="1" id="KW-0805">Transcription regulation</keyword>
<dbReference type="PANTHER" id="PTHR30055">
    <property type="entry name" value="HTH-TYPE TRANSCRIPTIONAL REGULATOR RUTR"/>
    <property type="match status" value="1"/>
</dbReference>
<proteinExistence type="predicted"/>
<evidence type="ECO:0000256" key="1">
    <source>
        <dbReference type="ARBA" id="ARBA00023015"/>
    </source>
</evidence>
<dbReference type="SUPFAM" id="SSF46689">
    <property type="entry name" value="Homeodomain-like"/>
    <property type="match status" value="1"/>
</dbReference>
<dbReference type="PROSITE" id="PS50977">
    <property type="entry name" value="HTH_TETR_2"/>
    <property type="match status" value="1"/>
</dbReference>
<dbReference type="InterPro" id="IPR041490">
    <property type="entry name" value="KstR2_TetR_C"/>
</dbReference>
<evidence type="ECO:0000313" key="6">
    <source>
        <dbReference type="EMBL" id="MBB4137883.1"/>
    </source>
</evidence>
<dbReference type="GO" id="GO:0003700">
    <property type="term" value="F:DNA-binding transcription factor activity"/>
    <property type="evidence" value="ECO:0007669"/>
    <property type="project" value="TreeGrafter"/>
</dbReference>
<dbReference type="PANTHER" id="PTHR30055:SF234">
    <property type="entry name" value="HTH-TYPE TRANSCRIPTIONAL REGULATOR BETI"/>
    <property type="match status" value="1"/>
</dbReference>